<comment type="caution">
    <text evidence="7">The sequence shown here is derived from an EMBL/GenBank/DDBJ whole genome shotgun (WGS) entry which is preliminary data.</text>
</comment>
<dbReference type="Gene3D" id="1.10.10.10">
    <property type="entry name" value="Winged helix-like DNA-binding domain superfamily/Winged helix DNA-binding domain"/>
    <property type="match status" value="1"/>
</dbReference>
<evidence type="ECO:0000259" key="6">
    <source>
        <dbReference type="PROSITE" id="PS50931"/>
    </source>
</evidence>
<keyword evidence="2" id="KW-0805">Transcription regulation</keyword>
<keyword evidence="8" id="KW-1185">Reference proteome</keyword>
<evidence type="ECO:0000256" key="3">
    <source>
        <dbReference type="ARBA" id="ARBA00023125"/>
    </source>
</evidence>
<evidence type="ECO:0000313" key="8">
    <source>
        <dbReference type="Proteomes" id="UP000256838"/>
    </source>
</evidence>
<dbReference type="GO" id="GO:0003700">
    <property type="term" value="F:DNA-binding transcription factor activity"/>
    <property type="evidence" value="ECO:0007669"/>
    <property type="project" value="InterPro"/>
</dbReference>
<dbReference type="Pfam" id="PF00126">
    <property type="entry name" value="HTH_1"/>
    <property type="match status" value="1"/>
</dbReference>
<dbReference type="AlphaFoldDB" id="A0A3D8JTG8"/>
<dbReference type="InterPro" id="IPR036388">
    <property type="entry name" value="WH-like_DNA-bd_sf"/>
</dbReference>
<organism evidence="7 8">
    <name type="scientific">Trinickia dinghuensis</name>
    <dbReference type="NCBI Taxonomy" id="2291023"/>
    <lineage>
        <taxon>Bacteria</taxon>
        <taxon>Pseudomonadati</taxon>
        <taxon>Pseudomonadota</taxon>
        <taxon>Betaproteobacteria</taxon>
        <taxon>Burkholderiales</taxon>
        <taxon>Burkholderiaceae</taxon>
        <taxon>Trinickia</taxon>
    </lineage>
</organism>
<dbReference type="PROSITE" id="PS50931">
    <property type="entry name" value="HTH_LYSR"/>
    <property type="match status" value="1"/>
</dbReference>
<comment type="similarity">
    <text evidence="1">Belongs to the LysR transcriptional regulatory family.</text>
</comment>
<dbReference type="Proteomes" id="UP000256838">
    <property type="component" value="Unassembled WGS sequence"/>
</dbReference>
<sequence length="316" mass="35182">MDDDQDESLPSLNALRAFEAASRHLSFRRAAEELRVTEGAVGQHIRGLETNLGLKLFERRGRGIALTENGETYSVSVRRAFDLLIDATKALRPEPLKITISVTPTFAAKWLIPRLPDFTSANPDTDLRIVATDRLSHFQRDGIDLAVRYGRPPFGAGLDTDLLFEDIQVAVASPDILRGERRGKQIVSQHTLLHDTHNLWPQFLADLLRQQIPLTVEKNIRFSQTSLAIDAAAEGQGIALANLEFVARDIAAGRLVRIFELAHRTHAGFYLVSPRKPRQSEPVATLRKWLHVQASKARQAEDAHAARSLSRSSAPM</sequence>
<feature type="domain" description="HTH lysR-type" evidence="6">
    <location>
        <begin position="10"/>
        <end position="67"/>
    </location>
</feature>
<dbReference type="InterPro" id="IPR005119">
    <property type="entry name" value="LysR_subst-bd"/>
</dbReference>
<dbReference type="OrthoDB" id="8683153at2"/>
<dbReference type="Gene3D" id="3.40.190.10">
    <property type="entry name" value="Periplasmic binding protein-like II"/>
    <property type="match status" value="2"/>
</dbReference>
<dbReference type="FunFam" id="1.10.10.10:FF:000038">
    <property type="entry name" value="Glycine cleavage system transcriptional activator"/>
    <property type="match status" value="1"/>
</dbReference>
<dbReference type="NCBIfam" id="NF008352">
    <property type="entry name" value="PRK11139.1"/>
    <property type="match status" value="1"/>
</dbReference>
<evidence type="ECO:0000256" key="5">
    <source>
        <dbReference type="SAM" id="MobiDB-lite"/>
    </source>
</evidence>
<evidence type="ECO:0000313" key="7">
    <source>
        <dbReference type="EMBL" id="RDU96170.1"/>
    </source>
</evidence>
<feature type="compositionally biased region" description="Low complexity" evidence="5">
    <location>
        <begin position="306"/>
        <end position="316"/>
    </location>
</feature>
<dbReference type="PANTHER" id="PTHR30537">
    <property type="entry name" value="HTH-TYPE TRANSCRIPTIONAL REGULATOR"/>
    <property type="match status" value="1"/>
</dbReference>
<gene>
    <name evidence="7" type="ORF">DWV00_23925</name>
</gene>
<feature type="region of interest" description="Disordered" evidence="5">
    <location>
        <begin position="297"/>
        <end position="316"/>
    </location>
</feature>
<dbReference type="GO" id="GO:0043565">
    <property type="term" value="F:sequence-specific DNA binding"/>
    <property type="evidence" value="ECO:0007669"/>
    <property type="project" value="TreeGrafter"/>
</dbReference>
<dbReference type="InterPro" id="IPR000847">
    <property type="entry name" value="LysR_HTH_N"/>
</dbReference>
<protein>
    <submittedName>
        <fullName evidence="7">Transcriptional regulator GcvA</fullName>
    </submittedName>
</protein>
<dbReference type="PRINTS" id="PR00039">
    <property type="entry name" value="HTHLYSR"/>
</dbReference>
<dbReference type="SUPFAM" id="SSF46785">
    <property type="entry name" value="Winged helix' DNA-binding domain"/>
    <property type="match status" value="1"/>
</dbReference>
<keyword evidence="3" id="KW-0238">DNA-binding</keyword>
<evidence type="ECO:0000256" key="2">
    <source>
        <dbReference type="ARBA" id="ARBA00023015"/>
    </source>
</evidence>
<dbReference type="PANTHER" id="PTHR30537:SF26">
    <property type="entry name" value="GLYCINE CLEAVAGE SYSTEM TRANSCRIPTIONAL ACTIVATOR"/>
    <property type="match status" value="1"/>
</dbReference>
<dbReference type="InterPro" id="IPR036390">
    <property type="entry name" value="WH_DNA-bd_sf"/>
</dbReference>
<proteinExistence type="inferred from homology"/>
<dbReference type="Pfam" id="PF03466">
    <property type="entry name" value="LysR_substrate"/>
    <property type="match status" value="1"/>
</dbReference>
<keyword evidence="4" id="KW-0804">Transcription</keyword>
<dbReference type="RefSeq" id="WP_115536097.1">
    <property type="nucleotide sequence ID" value="NZ_QRGA01000015.1"/>
</dbReference>
<dbReference type="SUPFAM" id="SSF53850">
    <property type="entry name" value="Periplasmic binding protein-like II"/>
    <property type="match status" value="1"/>
</dbReference>
<dbReference type="EMBL" id="QRGA01000015">
    <property type="protein sequence ID" value="RDU96170.1"/>
    <property type="molecule type" value="Genomic_DNA"/>
</dbReference>
<reference evidence="7 8" key="1">
    <citation type="submission" date="2018-08" db="EMBL/GenBank/DDBJ databases">
        <title>Paraburkholderia sp. DHOM06 isolated from forest soil.</title>
        <authorList>
            <person name="Gao Z.-H."/>
            <person name="Qiu L.-H."/>
        </authorList>
    </citation>
    <scope>NUCLEOTIDE SEQUENCE [LARGE SCALE GENOMIC DNA]</scope>
    <source>
        <strain evidence="7 8">DHOM06</strain>
    </source>
</reference>
<evidence type="ECO:0000256" key="4">
    <source>
        <dbReference type="ARBA" id="ARBA00023163"/>
    </source>
</evidence>
<dbReference type="CDD" id="cd08432">
    <property type="entry name" value="PBP2_GcdR_TrpI_HvrB_AmpR_like"/>
    <property type="match status" value="1"/>
</dbReference>
<accession>A0A3D8JTG8</accession>
<dbReference type="GO" id="GO:0006351">
    <property type="term" value="P:DNA-templated transcription"/>
    <property type="evidence" value="ECO:0007669"/>
    <property type="project" value="TreeGrafter"/>
</dbReference>
<evidence type="ECO:0000256" key="1">
    <source>
        <dbReference type="ARBA" id="ARBA00009437"/>
    </source>
</evidence>
<name>A0A3D8JTG8_9BURK</name>
<dbReference type="InterPro" id="IPR058163">
    <property type="entry name" value="LysR-type_TF_proteobact-type"/>
</dbReference>